<feature type="domain" description="Zinc finger PHD-type" evidence="5">
    <location>
        <begin position="438"/>
        <end position="488"/>
    </location>
</feature>
<dbReference type="OrthoDB" id="303107at2759"/>
<accession>A0A3D8T8L0</accession>
<feature type="compositionally biased region" description="Polar residues" evidence="4">
    <location>
        <begin position="570"/>
        <end position="580"/>
    </location>
</feature>
<dbReference type="SMART" id="SM00249">
    <property type="entry name" value="PHD"/>
    <property type="match status" value="1"/>
</dbReference>
<evidence type="ECO:0000313" key="6">
    <source>
        <dbReference type="EMBL" id="RDW94338.1"/>
    </source>
</evidence>
<feature type="compositionally biased region" description="Polar residues" evidence="4">
    <location>
        <begin position="708"/>
        <end position="720"/>
    </location>
</feature>
<dbReference type="PROSITE" id="PS01359">
    <property type="entry name" value="ZF_PHD_1"/>
    <property type="match status" value="1"/>
</dbReference>
<dbReference type="GO" id="GO:0031213">
    <property type="term" value="C:RSF complex"/>
    <property type="evidence" value="ECO:0007669"/>
    <property type="project" value="InterPro"/>
</dbReference>
<evidence type="ECO:0000313" key="7">
    <source>
        <dbReference type="Proteomes" id="UP000256328"/>
    </source>
</evidence>
<dbReference type="PANTHER" id="PTHR14296">
    <property type="entry name" value="REMODELING AND SPACING FACTOR 1"/>
    <property type="match status" value="1"/>
</dbReference>
<feature type="compositionally biased region" description="Basic and acidic residues" evidence="4">
    <location>
        <begin position="332"/>
        <end position="354"/>
    </location>
</feature>
<protein>
    <recommendedName>
        <fullName evidence="5">Zinc finger PHD-type domain-containing protein</fullName>
    </recommendedName>
</protein>
<evidence type="ECO:0000256" key="3">
    <source>
        <dbReference type="ARBA" id="ARBA00022833"/>
    </source>
</evidence>
<reference evidence="6 7" key="1">
    <citation type="journal article" date="2018" name="IMA Fungus">
        <title>IMA Genome-F 9: Draft genome sequence of Annulohypoxylon stygium, Aspergillus mulundensis, Berkeleyomyces basicola (syn. Thielaviopsis basicola), Ceratocystis smalleyi, two Cercospora beticola strains, Coleophoma cylindrospora, Fusarium fracticaudum, Phialophora cf. hyalina, and Morchella septimelata.</title>
        <authorList>
            <person name="Wingfield B.D."/>
            <person name="Bills G.F."/>
            <person name="Dong Y."/>
            <person name="Huang W."/>
            <person name="Nel W.J."/>
            <person name="Swalarsk-Parry B.S."/>
            <person name="Vaghefi N."/>
            <person name="Wilken P.M."/>
            <person name="An Z."/>
            <person name="de Beer Z.W."/>
            <person name="De Vos L."/>
            <person name="Chen L."/>
            <person name="Duong T.A."/>
            <person name="Gao Y."/>
            <person name="Hammerbacher A."/>
            <person name="Kikkert J.R."/>
            <person name="Li Y."/>
            <person name="Li H."/>
            <person name="Li K."/>
            <person name="Li Q."/>
            <person name="Liu X."/>
            <person name="Ma X."/>
            <person name="Naidoo K."/>
            <person name="Pethybridge S.J."/>
            <person name="Sun J."/>
            <person name="Steenkamp E.T."/>
            <person name="van der Nest M.A."/>
            <person name="van Wyk S."/>
            <person name="Wingfield M.J."/>
            <person name="Xiong C."/>
            <person name="Yue Q."/>
            <person name="Zhang X."/>
        </authorList>
    </citation>
    <scope>NUCLEOTIDE SEQUENCE [LARGE SCALE GENOMIC DNA]</scope>
    <source>
        <strain evidence="6 7">BP5796</strain>
    </source>
</reference>
<keyword evidence="3" id="KW-0862">Zinc</keyword>
<keyword evidence="2" id="KW-0863">Zinc-finger</keyword>
<evidence type="ECO:0000256" key="4">
    <source>
        <dbReference type="SAM" id="MobiDB-lite"/>
    </source>
</evidence>
<feature type="compositionally biased region" description="Polar residues" evidence="4">
    <location>
        <begin position="775"/>
        <end position="789"/>
    </location>
</feature>
<dbReference type="InterPro" id="IPR001965">
    <property type="entry name" value="Znf_PHD"/>
</dbReference>
<evidence type="ECO:0000259" key="5">
    <source>
        <dbReference type="SMART" id="SM00249"/>
    </source>
</evidence>
<feature type="compositionally biased region" description="Polar residues" evidence="4">
    <location>
        <begin position="609"/>
        <end position="643"/>
    </location>
</feature>
<sequence length="888" mass="98181">MVSSRKRGRQEMEAVESPKAPPKEPNLLERIRNMWEFANLVQYIFTFGSAVKIDDNMDVEDLEMECLKSQSTVLPELGLALLKFVSSHRGLTPEIFDEYTRRQYLAKNPSRNPFGEDEIPAKFVDFDIFTKIRVLQQLSQWTFGNPDRIREKMPEQKDSEQTFWRIEPFGWDSEDRTYLVLDDNRLYRRTDPPPAPPPTAKPKKNSKKAKAALRASKRRRVSAAVDSDAEPGDDSILEEKGKDEDQDMLGGMKWECIAVSLEDFNNFLATIEKSRDPNEKQLRKRVIDEILPLLEKQEESRKRKALQKERELLNLEKLATAKRSSRIAGRQEQLRQEEEARETERKRQAELEMAKKEQEKWTKLEKERESRMMTREQRLKEREARRILHEEELANLSEDSKKLETGSGRLSERHLKAEIEKKKRALEELAEEDDWIFDCICGAYGKIDDGTHSIACDKCNIWQHSKCVGVSQSAAERDDFHFICQTCTRRAEDAERAKTQPPIKIKIHRPGSSSSAMAPKQDAQTVVSNFPTEQHEHANGSPKAIASPQKSQPVQSMSSVPTPAIFRPSVGTSLGATQARSPKMGTFTGMFKLNGTSSTSGPKHVQGVPGTNNSSSPKKQNSYASFPSEQVSISGPNESQSPQQQNAFVLAPLAQTYTPAAVNGLKSPYSQPSPQLAGSVNGLSNEQSQTQPRPAIGTIGTLTKAHQDYNSHGPTQSSRPPSAGSAQAMPPTPQHSNSHRAAVNGTDHRRSSVNMSSPLAGAPLLTPMSKPAMSFSGNGSPVPNFTPSAQMPRVSPPHPLSSPSAAQSSSHQDPGHASALPPASTGISPTKHTPPTPKVDPLSGVFGTPSILPPVASLSPSPQLQNLSPPVKHAEPERSSQGSQGASQ</sequence>
<dbReference type="InterPro" id="IPR013083">
    <property type="entry name" value="Znf_RING/FYVE/PHD"/>
</dbReference>
<dbReference type="GO" id="GO:0008270">
    <property type="term" value="F:zinc ion binding"/>
    <property type="evidence" value="ECO:0007669"/>
    <property type="project" value="UniProtKB-KW"/>
</dbReference>
<dbReference type="Gene3D" id="3.30.40.10">
    <property type="entry name" value="Zinc/RING finger domain, C3HC4 (zinc finger)"/>
    <property type="match status" value="1"/>
</dbReference>
<dbReference type="EMBL" id="PDLN01000001">
    <property type="protein sequence ID" value="RDW94338.1"/>
    <property type="molecule type" value="Genomic_DNA"/>
</dbReference>
<feature type="compositionally biased region" description="Basic residues" evidence="4">
    <location>
        <begin position="201"/>
        <end position="221"/>
    </location>
</feature>
<evidence type="ECO:0000256" key="2">
    <source>
        <dbReference type="ARBA" id="ARBA00022771"/>
    </source>
</evidence>
<dbReference type="Proteomes" id="UP000256328">
    <property type="component" value="Unassembled WGS sequence"/>
</dbReference>
<feature type="compositionally biased region" description="Polar residues" evidence="4">
    <location>
        <begin position="548"/>
        <end position="561"/>
    </location>
</feature>
<feature type="region of interest" description="Disordered" evidence="4">
    <location>
        <begin position="664"/>
        <end position="888"/>
    </location>
</feature>
<keyword evidence="1" id="KW-0479">Metal-binding</keyword>
<feature type="compositionally biased region" description="Acidic residues" evidence="4">
    <location>
        <begin position="227"/>
        <end position="236"/>
    </location>
</feature>
<feature type="region of interest" description="Disordered" evidence="4">
    <location>
        <begin position="1"/>
        <end position="25"/>
    </location>
</feature>
<evidence type="ECO:0000256" key="1">
    <source>
        <dbReference type="ARBA" id="ARBA00022723"/>
    </source>
</evidence>
<dbReference type="PANTHER" id="PTHR14296:SF3">
    <property type="entry name" value="DIKAR, ISOFORM F"/>
    <property type="match status" value="1"/>
</dbReference>
<comment type="caution">
    <text evidence="6">The sequence shown here is derived from an EMBL/GenBank/DDBJ whole genome shotgun (WGS) entry which is preliminary data.</text>
</comment>
<dbReference type="SUPFAM" id="SSF57903">
    <property type="entry name" value="FYVE/PHD zinc finger"/>
    <property type="match status" value="1"/>
</dbReference>
<feature type="compositionally biased region" description="Polar residues" evidence="4">
    <location>
        <begin position="668"/>
        <end position="692"/>
    </location>
</feature>
<dbReference type="InterPro" id="IPR011011">
    <property type="entry name" value="Znf_FYVE_PHD"/>
</dbReference>
<gene>
    <name evidence="6" type="ORF">BP5796_00101</name>
</gene>
<organism evidence="6 7">
    <name type="scientific">Coleophoma crateriformis</name>
    <dbReference type="NCBI Taxonomy" id="565419"/>
    <lineage>
        <taxon>Eukaryota</taxon>
        <taxon>Fungi</taxon>
        <taxon>Dikarya</taxon>
        <taxon>Ascomycota</taxon>
        <taxon>Pezizomycotina</taxon>
        <taxon>Leotiomycetes</taxon>
        <taxon>Helotiales</taxon>
        <taxon>Dermateaceae</taxon>
        <taxon>Coleophoma</taxon>
    </lineage>
</organism>
<feature type="region of interest" description="Disordered" evidence="4">
    <location>
        <begin position="322"/>
        <end position="354"/>
    </location>
</feature>
<feature type="compositionally biased region" description="Low complexity" evidence="4">
    <location>
        <begin position="801"/>
        <end position="812"/>
    </location>
</feature>
<feature type="compositionally biased region" description="Polar residues" evidence="4">
    <location>
        <begin position="511"/>
        <end position="532"/>
    </location>
</feature>
<feature type="compositionally biased region" description="Polar residues" evidence="4">
    <location>
        <begin position="879"/>
        <end position="888"/>
    </location>
</feature>
<dbReference type="Pfam" id="PF00628">
    <property type="entry name" value="PHD"/>
    <property type="match status" value="1"/>
</dbReference>
<feature type="region of interest" description="Disordered" evidence="4">
    <location>
        <begin position="184"/>
        <end position="244"/>
    </location>
</feature>
<dbReference type="GO" id="GO:0006355">
    <property type="term" value="P:regulation of DNA-templated transcription"/>
    <property type="evidence" value="ECO:0007669"/>
    <property type="project" value="InterPro"/>
</dbReference>
<dbReference type="InterPro" id="IPR019786">
    <property type="entry name" value="Zinc_finger_PHD-type_CS"/>
</dbReference>
<dbReference type="AlphaFoldDB" id="A0A3D8T8L0"/>
<name>A0A3D8T8L0_9HELO</name>
<dbReference type="InterPro" id="IPR028938">
    <property type="entry name" value="Rsf1-like"/>
</dbReference>
<keyword evidence="7" id="KW-1185">Reference proteome</keyword>
<proteinExistence type="predicted"/>
<feature type="compositionally biased region" description="Low complexity" evidence="4">
    <location>
        <begin position="857"/>
        <end position="870"/>
    </location>
</feature>
<dbReference type="InterPro" id="IPR019787">
    <property type="entry name" value="Znf_PHD-finger"/>
</dbReference>
<feature type="region of interest" description="Disordered" evidence="4">
    <location>
        <begin position="505"/>
        <end position="643"/>
    </location>
</feature>